<protein>
    <submittedName>
        <fullName evidence="2">Uncharacterized protein</fullName>
    </submittedName>
</protein>
<evidence type="ECO:0000313" key="3">
    <source>
        <dbReference type="Proteomes" id="UP000299102"/>
    </source>
</evidence>
<organism evidence="2 3">
    <name type="scientific">Eumeta variegata</name>
    <name type="common">Bagworm moth</name>
    <name type="synonym">Eumeta japonica</name>
    <dbReference type="NCBI Taxonomy" id="151549"/>
    <lineage>
        <taxon>Eukaryota</taxon>
        <taxon>Metazoa</taxon>
        <taxon>Ecdysozoa</taxon>
        <taxon>Arthropoda</taxon>
        <taxon>Hexapoda</taxon>
        <taxon>Insecta</taxon>
        <taxon>Pterygota</taxon>
        <taxon>Neoptera</taxon>
        <taxon>Endopterygota</taxon>
        <taxon>Lepidoptera</taxon>
        <taxon>Glossata</taxon>
        <taxon>Ditrysia</taxon>
        <taxon>Tineoidea</taxon>
        <taxon>Psychidae</taxon>
        <taxon>Oiketicinae</taxon>
        <taxon>Eumeta</taxon>
    </lineage>
</organism>
<keyword evidence="3" id="KW-1185">Reference proteome</keyword>
<evidence type="ECO:0000313" key="2">
    <source>
        <dbReference type="EMBL" id="GBP35475.1"/>
    </source>
</evidence>
<dbReference type="AlphaFoldDB" id="A0A4C1VCY1"/>
<dbReference type="EMBL" id="BGZK01000304">
    <property type="protein sequence ID" value="GBP35475.1"/>
    <property type="molecule type" value="Genomic_DNA"/>
</dbReference>
<dbReference type="Proteomes" id="UP000299102">
    <property type="component" value="Unassembled WGS sequence"/>
</dbReference>
<feature type="region of interest" description="Disordered" evidence="1">
    <location>
        <begin position="150"/>
        <end position="195"/>
    </location>
</feature>
<proteinExistence type="predicted"/>
<gene>
    <name evidence="2" type="ORF">EVAR_19985_1</name>
</gene>
<comment type="caution">
    <text evidence="2">The sequence shown here is derived from an EMBL/GenBank/DDBJ whole genome shotgun (WGS) entry which is preliminary data.</text>
</comment>
<sequence>MAQAVGTCGSIRVELIFKYKHIENGTGMALMAYNASSVDITDVKIHCVHTDEVAGVLRDATSGSDLHMAANGLIVSRDTFACCRAALVTVPVTSVYYKVRSLTKRFPLRALRSTFSNKNTWENKNKYIKIKRLAQKRKATTEVALFARALPPNQKVPGSESDHDKITESNGGARRRRRRRPPTASRLKGPRKQKSLLLKRGLAKSFAYKLLKRGLANLMSPTSTSGVAPPLGSIHI</sequence>
<evidence type="ECO:0000256" key="1">
    <source>
        <dbReference type="SAM" id="MobiDB-lite"/>
    </source>
</evidence>
<reference evidence="2 3" key="1">
    <citation type="journal article" date="2019" name="Commun. Biol.">
        <title>The bagworm genome reveals a unique fibroin gene that provides high tensile strength.</title>
        <authorList>
            <person name="Kono N."/>
            <person name="Nakamura H."/>
            <person name="Ohtoshi R."/>
            <person name="Tomita M."/>
            <person name="Numata K."/>
            <person name="Arakawa K."/>
        </authorList>
    </citation>
    <scope>NUCLEOTIDE SEQUENCE [LARGE SCALE GENOMIC DNA]</scope>
</reference>
<dbReference type="OrthoDB" id="6750768at2759"/>
<accession>A0A4C1VCY1</accession>
<name>A0A4C1VCY1_EUMVA</name>